<proteinExistence type="inferred from homology"/>
<feature type="compositionally biased region" description="Low complexity" evidence="12">
    <location>
        <begin position="302"/>
        <end position="319"/>
    </location>
</feature>
<dbReference type="GO" id="GO:0005634">
    <property type="term" value="C:nucleus"/>
    <property type="evidence" value="ECO:0007669"/>
    <property type="project" value="UniProtKB-SubCell"/>
</dbReference>
<evidence type="ECO:0000256" key="11">
    <source>
        <dbReference type="RuleBase" id="RU361213"/>
    </source>
</evidence>
<keyword evidence="7 11" id="KW-0539">Nucleus</keyword>
<feature type="compositionally biased region" description="Basic and acidic residues" evidence="12">
    <location>
        <begin position="105"/>
        <end position="115"/>
    </location>
</feature>
<comment type="caution">
    <text evidence="14">The sequence shown here is derived from an EMBL/GenBank/DDBJ whole genome shotgun (WGS) entry which is preliminary data.</text>
</comment>
<name>A0A5B0QZD0_PUCGR</name>
<keyword evidence="5 9" id="KW-0862">Zinc</keyword>
<feature type="compositionally biased region" description="Basic residues" evidence="12">
    <location>
        <begin position="412"/>
        <end position="424"/>
    </location>
</feature>
<dbReference type="GO" id="GO:0006355">
    <property type="term" value="P:regulation of DNA-templated transcription"/>
    <property type="evidence" value="ECO:0007669"/>
    <property type="project" value="TreeGrafter"/>
</dbReference>
<evidence type="ECO:0000256" key="10">
    <source>
        <dbReference type="PROSITE-ProRule" id="PRU00146"/>
    </source>
</evidence>
<evidence type="ECO:0000256" key="4">
    <source>
        <dbReference type="ARBA" id="ARBA00022771"/>
    </source>
</evidence>
<feature type="binding site" evidence="9">
    <location>
        <position position="380"/>
    </location>
    <ligand>
        <name>Zn(2+)</name>
        <dbReference type="ChEBI" id="CHEBI:29105"/>
        <label>1</label>
    </ligand>
</feature>
<feature type="compositionally biased region" description="Polar residues" evidence="12">
    <location>
        <begin position="87"/>
        <end position="97"/>
    </location>
</feature>
<dbReference type="Gene3D" id="6.10.140.1740">
    <property type="match status" value="1"/>
</dbReference>
<dbReference type="Proteomes" id="UP000325313">
    <property type="component" value="Unassembled WGS sequence"/>
</dbReference>
<dbReference type="InterPro" id="IPR011011">
    <property type="entry name" value="Znf_FYVE_PHD"/>
</dbReference>
<evidence type="ECO:0000256" key="7">
    <source>
        <dbReference type="ARBA" id="ARBA00023242"/>
    </source>
</evidence>
<comment type="similarity">
    <text evidence="2 11">Belongs to the ING family.</text>
</comment>
<feature type="compositionally biased region" description="Low complexity" evidence="12">
    <location>
        <begin position="69"/>
        <end position="86"/>
    </location>
</feature>
<feature type="binding site" evidence="9">
    <location>
        <position position="365"/>
    </location>
    <ligand>
        <name>Zn(2+)</name>
        <dbReference type="ChEBI" id="CHEBI:29105"/>
        <label>2</label>
    </ligand>
</feature>
<dbReference type="Gene3D" id="3.30.40.10">
    <property type="entry name" value="Zinc/RING finger domain, C3HC4 (zinc finger)"/>
    <property type="match status" value="1"/>
</dbReference>
<dbReference type="SMART" id="SM01408">
    <property type="entry name" value="ING"/>
    <property type="match status" value="1"/>
</dbReference>
<feature type="region of interest" description="Disordered" evidence="12">
    <location>
        <begin position="405"/>
        <end position="424"/>
    </location>
</feature>
<evidence type="ECO:0000256" key="8">
    <source>
        <dbReference type="PIRSR" id="PIRSR628651-50"/>
    </source>
</evidence>
<dbReference type="GO" id="GO:0008270">
    <property type="term" value="F:zinc ion binding"/>
    <property type="evidence" value="ECO:0007669"/>
    <property type="project" value="UniProtKB-KW"/>
</dbReference>
<evidence type="ECO:0000256" key="12">
    <source>
        <dbReference type="SAM" id="MobiDB-lite"/>
    </source>
</evidence>
<keyword evidence="4 10" id="KW-0863">Zinc-finger</keyword>
<feature type="binding site" evidence="9">
    <location>
        <position position="354"/>
    </location>
    <ligand>
        <name>Zn(2+)</name>
        <dbReference type="ChEBI" id="CHEBI:29105"/>
        <label>1</label>
    </ligand>
</feature>
<feature type="site" description="Histone H3K4me3 binding" evidence="8">
    <location>
        <position position="366"/>
    </location>
</feature>
<dbReference type="InterPro" id="IPR013083">
    <property type="entry name" value="Znf_RING/FYVE/PHD"/>
</dbReference>
<dbReference type="Pfam" id="PF00628">
    <property type="entry name" value="PHD"/>
    <property type="match status" value="1"/>
</dbReference>
<evidence type="ECO:0000259" key="13">
    <source>
        <dbReference type="PROSITE" id="PS50016"/>
    </source>
</evidence>
<comment type="domain">
    <text evidence="11">The PHD-type zinc finger mediates the binding to H3K4me3.</text>
</comment>
<feature type="domain" description="PHD-type" evidence="13">
    <location>
        <begin position="349"/>
        <end position="403"/>
    </location>
</feature>
<feature type="binding site" evidence="9">
    <location>
        <position position="400"/>
    </location>
    <ligand>
        <name>Zn(2+)</name>
        <dbReference type="ChEBI" id="CHEBI:29105"/>
        <label>2</label>
    </ligand>
</feature>
<dbReference type="PANTHER" id="PTHR10333">
    <property type="entry name" value="INHIBITOR OF GROWTH PROTEIN"/>
    <property type="match status" value="1"/>
</dbReference>
<reference evidence="14 15" key="1">
    <citation type="submission" date="2019-05" db="EMBL/GenBank/DDBJ databases">
        <title>Emergence of the Ug99 lineage of the wheat stem rust pathogen through somatic hybridization.</title>
        <authorList>
            <person name="Li F."/>
            <person name="Upadhyaya N.M."/>
            <person name="Sperschneider J."/>
            <person name="Matny O."/>
            <person name="Nguyen-Phuc H."/>
            <person name="Mago R."/>
            <person name="Raley C."/>
            <person name="Miller M.E."/>
            <person name="Silverstein K.A.T."/>
            <person name="Henningsen E."/>
            <person name="Hirsch C.D."/>
            <person name="Visser B."/>
            <person name="Pretorius Z.A."/>
            <person name="Steffenson B.J."/>
            <person name="Schwessinger B."/>
            <person name="Dodds P.N."/>
            <person name="Figueroa M."/>
        </authorList>
    </citation>
    <scope>NUCLEOTIDE SEQUENCE [LARGE SCALE GENOMIC DNA]</scope>
    <source>
        <strain evidence="14 15">Ug99</strain>
    </source>
</reference>
<dbReference type="PROSITE" id="PS50016">
    <property type="entry name" value="ZF_PHD_2"/>
    <property type="match status" value="1"/>
</dbReference>
<dbReference type="AlphaFoldDB" id="A0A5B0QZD0"/>
<gene>
    <name evidence="14" type="ORF">PGTUg99_005214</name>
</gene>
<protein>
    <recommendedName>
        <fullName evidence="11">Chromatin modification-related protein</fullName>
    </recommendedName>
</protein>
<evidence type="ECO:0000313" key="14">
    <source>
        <dbReference type="EMBL" id="KAA1118439.1"/>
    </source>
</evidence>
<feature type="region of interest" description="Disordered" evidence="12">
    <location>
        <begin position="1"/>
        <end position="115"/>
    </location>
</feature>
<feature type="binding site" evidence="9">
    <location>
        <position position="397"/>
    </location>
    <ligand>
        <name>Zn(2+)</name>
        <dbReference type="ChEBI" id="CHEBI:29105"/>
        <label>2</label>
    </ligand>
</feature>
<feature type="site" description="Histone H3K4me3 binding" evidence="8">
    <location>
        <position position="351"/>
    </location>
</feature>
<sequence length="424" mass="47952">MVAKPKRRLASGEVDVNTSPSSKLASPREQRKQPKRRTLHSQLHSSSPPSPQALIDDPEEQEEKHHQQEPQPSSSSPSHNQSISDQRPSLTTHQQAQEENDKDQEEEHQKTIKEREARERIFDEFKDEYFDIIDQIPLDLNRKFSCITELEASLEECKRELHEDLIAYTNFAKEMASAAGPESTIAGTAVEVDNEITNRLRTLAQPMLWGVVPIPPINADTTSGLPEHLKSLLSEISGKIIRLQELSHDKLNLAESVYVSLDRQLKRLDADLETYQDLEDQDAQVERRHHEALNDQSNGHDQSNQPSQQEQPQLTPTSTRLNQQSHVGEQAQELTLEPSGSFNSADDQTLYCSCQRVTFGDMVACDNPDCQGGQWFHLECVGLSQLPTEDNQAEWFCDQCRSQSSTASASHSGKKKKKKIGRRY</sequence>
<accession>A0A5B0QZD0</accession>
<dbReference type="CDD" id="cd15505">
    <property type="entry name" value="PHD_ING"/>
    <property type="match status" value="1"/>
</dbReference>
<feature type="site" description="Histone H3K4me3 binding" evidence="8">
    <location>
        <position position="362"/>
    </location>
</feature>
<dbReference type="Pfam" id="PF12998">
    <property type="entry name" value="ING"/>
    <property type="match status" value="2"/>
</dbReference>
<evidence type="ECO:0000256" key="5">
    <source>
        <dbReference type="ARBA" id="ARBA00022833"/>
    </source>
</evidence>
<evidence type="ECO:0000256" key="1">
    <source>
        <dbReference type="ARBA" id="ARBA00004123"/>
    </source>
</evidence>
<feature type="binding site" evidence="9">
    <location>
        <position position="352"/>
    </location>
    <ligand>
        <name>Zn(2+)</name>
        <dbReference type="ChEBI" id="CHEBI:29105"/>
        <label>1</label>
    </ligand>
</feature>
<dbReference type="GO" id="GO:0006325">
    <property type="term" value="P:chromatin organization"/>
    <property type="evidence" value="ECO:0007669"/>
    <property type="project" value="UniProtKB-KW"/>
</dbReference>
<feature type="binding site" evidence="9">
    <location>
        <position position="370"/>
    </location>
    <ligand>
        <name>Zn(2+)</name>
        <dbReference type="ChEBI" id="CHEBI:29105"/>
        <label>2</label>
    </ligand>
</feature>
<organism evidence="14 15">
    <name type="scientific">Puccinia graminis f. sp. tritici</name>
    <dbReference type="NCBI Taxonomy" id="56615"/>
    <lineage>
        <taxon>Eukaryota</taxon>
        <taxon>Fungi</taxon>
        <taxon>Dikarya</taxon>
        <taxon>Basidiomycota</taxon>
        <taxon>Pucciniomycotina</taxon>
        <taxon>Pucciniomycetes</taxon>
        <taxon>Pucciniales</taxon>
        <taxon>Pucciniaceae</taxon>
        <taxon>Puccinia</taxon>
    </lineage>
</organism>
<dbReference type="InterPro" id="IPR028651">
    <property type="entry name" value="ING_fam"/>
</dbReference>
<dbReference type="EMBL" id="VDEP01000250">
    <property type="protein sequence ID" value="KAA1118439.1"/>
    <property type="molecule type" value="Genomic_DNA"/>
</dbReference>
<feature type="compositionally biased region" description="Basic and acidic residues" evidence="12">
    <location>
        <begin position="284"/>
        <end position="293"/>
    </location>
</feature>
<evidence type="ECO:0000256" key="9">
    <source>
        <dbReference type="PIRSR" id="PIRSR628651-51"/>
    </source>
</evidence>
<evidence type="ECO:0000256" key="6">
    <source>
        <dbReference type="ARBA" id="ARBA00022853"/>
    </source>
</evidence>
<evidence type="ECO:0000256" key="3">
    <source>
        <dbReference type="ARBA" id="ARBA00022723"/>
    </source>
</evidence>
<dbReference type="SUPFAM" id="SSF57903">
    <property type="entry name" value="FYVE/PHD zinc finger"/>
    <property type="match status" value="1"/>
</dbReference>
<keyword evidence="3 9" id="KW-0479">Metal-binding</keyword>
<dbReference type="GO" id="GO:0000785">
    <property type="term" value="C:chromatin"/>
    <property type="evidence" value="ECO:0007669"/>
    <property type="project" value="UniProtKB-ARBA"/>
</dbReference>
<dbReference type="InterPro" id="IPR001965">
    <property type="entry name" value="Znf_PHD"/>
</dbReference>
<evidence type="ECO:0000256" key="2">
    <source>
        <dbReference type="ARBA" id="ARBA00010210"/>
    </source>
</evidence>
<keyword evidence="6 11" id="KW-0156">Chromatin regulator</keyword>
<feature type="binding site" evidence="9">
    <location>
        <position position="377"/>
    </location>
    <ligand>
        <name>Zn(2+)</name>
        <dbReference type="ChEBI" id="CHEBI:29105"/>
        <label>1</label>
    </ligand>
</feature>
<dbReference type="InterPro" id="IPR024610">
    <property type="entry name" value="ING_N_histone-binding"/>
</dbReference>
<comment type="function">
    <text evidence="11">Component of an histone acetyltransferase complex.</text>
</comment>
<comment type="subunit">
    <text evidence="11">Component of an histone acetyltransferase complex. Interacts with H3K4me3 and to a lesser extent with H3K4me2.</text>
</comment>
<feature type="site" description="Histone H3K4me3 binding" evidence="8">
    <location>
        <position position="375"/>
    </location>
</feature>
<comment type="subcellular location">
    <subcellularLocation>
        <location evidence="1 11">Nucleus</location>
    </subcellularLocation>
</comment>
<feature type="region of interest" description="Disordered" evidence="12">
    <location>
        <begin position="283"/>
        <end position="340"/>
    </location>
</feature>
<dbReference type="InterPro" id="IPR019787">
    <property type="entry name" value="Znf_PHD-finger"/>
</dbReference>
<dbReference type="PANTHER" id="PTHR10333:SF42">
    <property type="entry name" value="INHIBITOR OF GROWTH PROTEIN 5"/>
    <property type="match status" value="1"/>
</dbReference>
<evidence type="ECO:0000313" key="15">
    <source>
        <dbReference type="Proteomes" id="UP000325313"/>
    </source>
</evidence>
<dbReference type="SMART" id="SM00249">
    <property type="entry name" value="PHD"/>
    <property type="match status" value="1"/>
</dbReference>